<evidence type="ECO:0000256" key="7">
    <source>
        <dbReference type="ARBA" id="ARBA00023010"/>
    </source>
</evidence>
<dbReference type="HAMAP" id="MF_00422">
    <property type="entry name" value="SecE"/>
    <property type="match status" value="1"/>
</dbReference>
<feature type="transmembrane region" description="Helical" evidence="9">
    <location>
        <begin position="117"/>
        <end position="146"/>
    </location>
</feature>
<dbReference type="GO" id="GO:0008320">
    <property type="term" value="F:protein transmembrane transporter activity"/>
    <property type="evidence" value="ECO:0007669"/>
    <property type="project" value="UniProtKB-UniRule"/>
</dbReference>
<dbReference type="GO" id="GO:0009306">
    <property type="term" value="P:protein secretion"/>
    <property type="evidence" value="ECO:0007669"/>
    <property type="project" value="UniProtKB-UniRule"/>
</dbReference>
<feature type="transmembrane region" description="Helical" evidence="9">
    <location>
        <begin position="32"/>
        <end position="52"/>
    </location>
</feature>
<keyword evidence="11" id="KW-1185">Reference proteome</keyword>
<dbReference type="Proteomes" id="UP000315017">
    <property type="component" value="Chromosome"/>
</dbReference>
<evidence type="ECO:0000256" key="3">
    <source>
        <dbReference type="ARBA" id="ARBA00022475"/>
    </source>
</evidence>
<dbReference type="InterPro" id="IPR005807">
    <property type="entry name" value="SecE_bac"/>
</dbReference>
<evidence type="ECO:0000256" key="2">
    <source>
        <dbReference type="ARBA" id="ARBA00022448"/>
    </source>
</evidence>
<dbReference type="RefSeq" id="WP_145096070.1">
    <property type="nucleotide sequence ID" value="NZ_CP036274.1"/>
</dbReference>
<evidence type="ECO:0000256" key="8">
    <source>
        <dbReference type="ARBA" id="ARBA00023136"/>
    </source>
</evidence>
<keyword evidence="8 9" id="KW-0472">Membrane</keyword>
<evidence type="ECO:0000313" key="10">
    <source>
        <dbReference type="EMBL" id="QDU30498.1"/>
    </source>
</evidence>
<comment type="similarity">
    <text evidence="9">Belongs to the SecE/SEC61-gamma family.</text>
</comment>
<proteinExistence type="inferred from homology"/>
<accession>A0A517YJU5</accession>
<evidence type="ECO:0000256" key="9">
    <source>
        <dbReference type="HAMAP-Rule" id="MF_00422"/>
    </source>
</evidence>
<comment type="caution">
    <text evidence="9">Lacks conserved residue(s) required for the propagation of feature annotation.</text>
</comment>
<comment type="subcellular location">
    <subcellularLocation>
        <location evidence="1">Membrane</location>
    </subcellularLocation>
</comment>
<dbReference type="OrthoDB" id="284370at2"/>
<evidence type="ECO:0000256" key="4">
    <source>
        <dbReference type="ARBA" id="ARBA00022692"/>
    </source>
</evidence>
<gene>
    <name evidence="9" type="primary">secE</name>
    <name evidence="10" type="ORF">ETAA8_56430</name>
</gene>
<keyword evidence="5 9" id="KW-0653">Protein transport</keyword>
<dbReference type="InterPro" id="IPR001901">
    <property type="entry name" value="Translocase_SecE/Sec61-g"/>
</dbReference>
<name>A0A517YJU5_9BACT</name>
<dbReference type="KEGG" id="aagg:ETAA8_56430"/>
<organism evidence="10 11">
    <name type="scientific">Anatilimnocola aggregata</name>
    <dbReference type="NCBI Taxonomy" id="2528021"/>
    <lineage>
        <taxon>Bacteria</taxon>
        <taxon>Pseudomonadati</taxon>
        <taxon>Planctomycetota</taxon>
        <taxon>Planctomycetia</taxon>
        <taxon>Pirellulales</taxon>
        <taxon>Pirellulaceae</taxon>
        <taxon>Anatilimnocola</taxon>
    </lineage>
</organism>
<dbReference type="GO" id="GO:0043952">
    <property type="term" value="P:protein transport by the Sec complex"/>
    <property type="evidence" value="ECO:0007669"/>
    <property type="project" value="UniProtKB-UniRule"/>
</dbReference>
<protein>
    <recommendedName>
        <fullName evidence="9">Protein translocase subunit SecE</fullName>
    </recommendedName>
</protein>
<dbReference type="PANTHER" id="PTHR33910">
    <property type="entry name" value="PROTEIN TRANSLOCASE SUBUNIT SECE"/>
    <property type="match status" value="1"/>
</dbReference>
<dbReference type="GO" id="GO:0065002">
    <property type="term" value="P:intracellular protein transmembrane transport"/>
    <property type="evidence" value="ECO:0007669"/>
    <property type="project" value="UniProtKB-UniRule"/>
</dbReference>
<dbReference type="InterPro" id="IPR038379">
    <property type="entry name" value="SecE_sf"/>
</dbReference>
<keyword evidence="4 9" id="KW-0812">Transmembrane</keyword>
<comment type="subunit">
    <text evidence="9">Component of the Sec protein translocase complex. Heterotrimer consisting of SecY, SecE and SecG subunits. The heterotrimers can form oligomers, although 1 heterotrimer is thought to be able to translocate proteins. Interacts with the ribosome. Interacts with SecDF, and other proteins may be involved. Interacts with SecA.</text>
</comment>
<dbReference type="Pfam" id="PF00584">
    <property type="entry name" value="SecE"/>
    <property type="match status" value="1"/>
</dbReference>
<keyword evidence="6 9" id="KW-1133">Transmembrane helix</keyword>
<dbReference type="GO" id="GO:0006605">
    <property type="term" value="P:protein targeting"/>
    <property type="evidence" value="ECO:0007669"/>
    <property type="project" value="UniProtKB-UniRule"/>
</dbReference>
<comment type="function">
    <text evidence="9">Essential subunit of the Sec protein translocation channel SecYEG. Clamps together the 2 halves of SecY. May contact the channel plug during translocation.</text>
</comment>
<dbReference type="AlphaFoldDB" id="A0A517YJU5"/>
<feature type="transmembrane region" description="Helical" evidence="9">
    <location>
        <begin position="64"/>
        <end position="84"/>
    </location>
</feature>
<sequence>MSKDKAASSMGLNLILSEFLSTGLYKRSQGRLARQITCVVIWVVVAFGAWRLAEAGLQGQQNAVRYGIASAVLLAGLWIGYRLVNYPPFADFLIAVEAEMNKVSWPTWRELSRSTTVVIVLIIGLTAVLFALDAAWLGILTALGVAKG</sequence>
<evidence type="ECO:0000256" key="1">
    <source>
        <dbReference type="ARBA" id="ARBA00004370"/>
    </source>
</evidence>
<dbReference type="NCBIfam" id="TIGR00964">
    <property type="entry name" value="secE_bact"/>
    <property type="match status" value="1"/>
</dbReference>
<dbReference type="Gene3D" id="1.20.5.1030">
    <property type="entry name" value="Preprotein translocase secy subunit"/>
    <property type="match status" value="1"/>
</dbReference>
<evidence type="ECO:0000256" key="6">
    <source>
        <dbReference type="ARBA" id="ARBA00022989"/>
    </source>
</evidence>
<keyword evidence="3 9" id="KW-1003">Cell membrane</keyword>
<evidence type="ECO:0000313" key="11">
    <source>
        <dbReference type="Proteomes" id="UP000315017"/>
    </source>
</evidence>
<keyword evidence="7 9" id="KW-0811">Translocation</keyword>
<dbReference type="PANTHER" id="PTHR33910:SF1">
    <property type="entry name" value="PROTEIN TRANSLOCASE SUBUNIT SECE"/>
    <property type="match status" value="1"/>
</dbReference>
<reference evidence="10 11" key="1">
    <citation type="submission" date="2019-02" db="EMBL/GenBank/DDBJ databases">
        <title>Deep-cultivation of Planctomycetes and their phenomic and genomic characterization uncovers novel biology.</title>
        <authorList>
            <person name="Wiegand S."/>
            <person name="Jogler M."/>
            <person name="Boedeker C."/>
            <person name="Pinto D."/>
            <person name="Vollmers J."/>
            <person name="Rivas-Marin E."/>
            <person name="Kohn T."/>
            <person name="Peeters S.H."/>
            <person name="Heuer A."/>
            <person name="Rast P."/>
            <person name="Oberbeckmann S."/>
            <person name="Bunk B."/>
            <person name="Jeske O."/>
            <person name="Meyerdierks A."/>
            <person name="Storesund J.E."/>
            <person name="Kallscheuer N."/>
            <person name="Luecker S."/>
            <person name="Lage O.M."/>
            <person name="Pohl T."/>
            <person name="Merkel B.J."/>
            <person name="Hornburger P."/>
            <person name="Mueller R.-W."/>
            <person name="Bruemmer F."/>
            <person name="Labrenz M."/>
            <person name="Spormann A.M."/>
            <person name="Op den Camp H."/>
            <person name="Overmann J."/>
            <person name="Amann R."/>
            <person name="Jetten M.S.M."/>
            <person name="Mascher T."/>
            <person name="Medema M.H."/>
            <person name="Devos D.P."/>
            <person name="Kaster A.-K."/>
            <person name="Ovreas L."/>
            <person name="Rohde M."/>
            <person name="Galperin M.Y."/>
            <person name="Jogler C."/>
        </authorList>
    </citation>
    <scope>NUCLEOTIDE SEQUENCE [LARGE SCALE GENOMIC DNA]</scope>
    <source>
        <strain evidence="10 11">ETA_A8</strain>
    </source>
</reference>
<evidence type="ECO:0000256" key="5">
    <source>
        <dbReference type="ARBA" id="ARBA00022927"/>
    </source>
</evidence>
<keyword evidence="2 9" id="KW-0813">Transport</keyword>
<dbReference type="EMBL" id="CP036274">
    <property type="protein sequence ID" value="QDU30498.1"/>
    <property type="molecule type" value="Genomic_DNA"/>
</dbReference>
<dbReference type="GO" id="GO:0005886">
    <property type="term" value="C:plasma membrane"/>
    <property type="evidence" value="ECO:0007669"/>
    <property type="project" value="UniProtKB-UniRule"/>
</dbReference>